<feature type="domain" description="UBC core" evidence="4">
    <location>
        <begin position="1"/>
        <end position="138"/>
    </location>
</feature>
<keyword evidence="1" id="KW-0808">Transferase</keyword>
<dbReference type="SMART" id="SM00212">
    <property type="entry name" value="UBCc"/>
    <property type="match status" value="1"/>
</dbReference>
<accession>A0AAD8EI42</accession>
<dbReference type="SUPFAM" id="SSF54495">
    <property type="entry name" value="UBC-like"/>
    <property type="match status" value="1"/>
</dbReference>
<organism evidence="5 6">
    <name type="scientific">Diploptera punctata</name>
    <name type="common">Pacific beetle cockroach</name>
    <dbReference type="NCBI Taxonomy" id="6984"/>
    <lineage>
        <taxon>Eukaryota</taxon>
        <taxon>Metazoa</taxon>
        <taxon>Ecdysozoa</taxon>
        <taxon>Arthropoda</taxon>
        <taxon>Hexapoda</taxon>
        <taxon>Insecta</taxon>
        <taxon>Pterygota</taxon>
        <taxon>Neoptera</taxon>
        <taxon>Polyneoptera</taxon>
        <taxon>Dictyoptera</taxon>
        <taxon>Blattodea</taxon>
        <taxon>Blaberoidea</taxon>
        <taxon>Blaberidae</taxon>
        <taxon>Diplopterinae</taxon>
        <taxon>Diploptera</taxon>
    </lineage>
</organism>
<dbReference type="GO" id="GO:0016740">
    <property type="term" value="F:transferase activity"/>
    <property type="evidence" value="ECO:0007669"/>
    <property type="project" value="UniProtKB-KW"/>
</dbReference>
<dbReference type="PANTHER" id="PTHR46116:SF39">
    <property type="entry name" value="BACULOVIRAL IAP REPEAT-CONTAINING PROTEIN 6"/>
    <property type="match status" value="1"/>
</dbReference>
<dbReference type="PROSITE" id="PS50127">
    <property type="entry name" value="UBC_2"/>
    <property type="match status" value="1"/>
</dbReference>
<evidence type="ECO:0000313" key="6">
    <source>
        <dbReference type="Proteomes" id="UP001233999"/>
    </source>
</evidence>
<protein>
    <recommendedName>
        <fullName evidence="4">UBC core domain-containing protein</fullName>
    </recommendedName>
</protein>
<evidence type="ECO:0000256" key="2">
    <source>
        <dbReference type="ARBA" id="ARBA00022786"/>
    </source>
</evidence>
<dbReference type="Proteomes" id="UP001233999">
    <property type="component" value="Unassembled WGS sequence"/>
</dbReference>
<dbReference type="EMBL" id="JASPKZ010004220">
    <property type="protein sequence ID" value="KAJ9590397.1"/>
    <property type="molecule type" value="Genomic_DNA"/>
</dbReference>
<name>A0AAD8EI42_DIPPU</name>
<dbReference type="Pfam" id="PF00179">
    <property type="entry name" value="UQ_con"/>
    <property type="match status" value="1"/>
</dbReference>
<dbReference type="GO" id="GO:0043066">
    <property type="term" value="P:negative regulation of apoptotic process"/>
    <property type="evidence" value="ECO:0007669"/>
    <property type="project" value="TreeGrafter"/>
</dbReference>
<dbReference type="AlphaFoldDB" id="A0AAD8EI42"/>
<dbReference type="InterPro" id="IPR016135">
    <property type="entry name" value="UBQ-conjugating_enzyme/RWD"/>
</dbReference>
<feature type="region of interest" description="Disordered" evidence="3">
    <location>
        <begin position="194"/>
        <end position="216"/>
    </location>
</feature>
<dbReference type="GO" id="GO:0004869">
    <property type="term" value="F:cysteine-type endopeptidase inhibitor activity"/>
    <property type="evidence" value="ECO:0007669"/>
    <property type="project" value="TreeGrafter"/>
</dbReference>
<reference evidence="5" key="1">
    <citation type="journal article" date="2023" name="IScience">
        <title>Live-bearing cockroach genome reveals convergent evolutionary mechanisms linked to viviparity in insects and beyond.</title>
        <authorList>
            <person name="Fouks B."/>
            <person name="Harrison M.C."/>
            <person name="Mikhailova A.A."/>
            <person name="Marchal E."/>
            <person name="English S."/>
            <person name="Carruthers M."/>
            <person name="Jennings E.C."/>
            <person name="Chiamaka E.L."/>
            <person name="Frigard R.A."/>
            <person name="Pippel M."/>
            <person name="Attardo G.M."/>
            <person name="Benoit J.B."/>
            <person name="Bornberg-Bauer E."/>
            <person name="Tobe S.S."/>
        </authorList>
    </citation>
    <scope>NUCLEOTIDE SEQUENCE</scope>
    <source>
        <strain evidence="5">Stay&amp;Tobe</strain>
    </source>
</reference>
<evidence type="ECO:0000313" key="5">
    <source>
        <dbReference type="EMBL" id="KAJ9590397.1"/>
    </source>
</evidence>
<evidence type="ECO:0000256" key="3">
    <source>
        <dbReference type="SAM" id="MobiDB-lite"/>
    </source>
</evidence>
<dbReference type="Gene3D" id="3.10.110.10">
    <property type="entry name" value="Ubiquitin Conjugating Enzyme"/>
    <property type="match status" value="1"/>
</dbReference>
<dbReference type="CDD" id="cd23810">
    <property type="entry name" value="UBCc_BIRC6"/>
    <property type="match status" value="1"/>
</dbReference>
<dbReference type="PANTHER" id="PTHR46116">
    <property type="entry name" value="(E3-INDEPENDENT) E2 UBIQUITIN-CONJUGATING ENZYME"/>
    <property type="match status" value="1"/>
</dbReference>
<evidence type="ECO:0000256" key="1">
    <source>
        <dbReference type="ARBA" id="ARBA00022679"/>
    </source>
</evidence>
<keyword evidence="6" id="KW-1185">Reference proteome</keyword>
<keyword evidence="2" id="KW-0833">Ubl conjugation pathway</keyword>
<feature type="non-terminal residue" evidence="5">
    <location>
        <position position="1"/>
    </location>
</feature>
<proteinExistence type="predicted"/>
<gene>
    <name evidence="5" type="ORF">L9F63_016558</name>
</gene>
<sequence>DDAKCTLLRALIIGPEGTPYSGGCFQFDIFFPTQYPLTPPQVHFCTTGLGQVRFNPNLYSCGTVCLSLLGTWKGLQGEQWHETSTLLQVLISIQSLILVPEPYFNEPGYETLLGTDRGKRFSQSYNEDIIIHTIAHAMVAQLKRPCSGFEDVIKKHFQIKKKRILKEIRGHMKSHNSKALQKAYDSLKIELDKLPPFSSKKTGTSSKEETIVKEDI</sequence>
<dbReference type="InterPro" id="IPR000608">
    <property type="entry name" value="UBC"/>
</dbReference>
<comment type="caution">
    <text evidence="5">The sequence shown here is derived from an EMBL/GenBank/DDBJ whole genome shotgun (WGS) entry which is preliminary data.</text>
</comment>
<dbReference type="GO" id="GO:0005634">
    <property type="term" value="C:nucleus"/>
    <property type="evidence" value="ECO:0007669"/>
    <property type="project" value="TreeGrafter"/>
</dbReference>
<feature type="compositionally biased region" description="Basic and acidic residues" evidence="3">
    <location>
        <begin position="206"/>
        <end position="216"/>
    </location>
</feature>
<reference evidence="5" key="2">
    <citation type="submission" date="2023-05" db="EMBL/GenBank/DDBJ databases">
        <authorList>
            <person name="Fouks B."/>
        </authorList>
    </citation>
    <scope>NUCLEOTIDE SEQUENCE</scope>
    <source>
        <strain evidence="5">Stay&amp;Tobe</strain>
        <tissue evidence="5">Testes</tissue>
    </source>
</reference>
<evidence type="ECO:0000259" key="4">
    <source>
        <dbReference type="PROSITE" id="PS50127"/>
    </source>
</evidence>